<keyword evidence="4 8" id="KW-0812">Transmembrane</keyword>
<dbReference type="NCBIfam" id="TIGR00836">
    <property type="entry name" value="amt"/>
    <property type="match status" value="1"/>
</dbReference>
<dbReference type="OrthoDB" id="9814202at2"/>
<comment type="subcellular location">
    <subcellularLocation>
        <location evidence="8">Cell membrane</location>
        <topology evidence="8">Multi-pass membrane protein</topology>
    </subcellularLocation>
    <subcellularLocation>
        <location evidence="1">Membrane</location>
        <topology evidence="1">Multi-pass membrane protein</topology>
    </subcellularLocation>
</comment>
<keyword evidence="5 8" id="KW-1133">Transmembrane helix</keyword>
<feature type="transmembrane region" description="Helical" evidence="8">
    <location>
        <begin position="6"/>
        <end position="28"/>
    </location>
</feature>
<gene>
    <name evidence="10" type="ORF">SAMN05444000_106113</name>
</gene>
<dbReference type="InterPro" id="IPR001905">
    <property type="entry name" value="Ammonium_transpt"/>
</dbReference>
<dbReference type="InterPro" id="IPR024041">
    <property type="entry name" value="NH4_transpt_AmtB-like_dom"/>
</dbReference>
<dbReference type="InterPro" id="IPR018047">
    <property type="entry name" value="Ammonium_transpt_CS"/>
</dbReference>
<feature type="domain" description="Ammonium transporter AmtB-like" evidence="9">
    <location>
        <begin position="7"/>
        <end position="395"/>
    </location>
</feature>
<evidence type="ECO:0000256" key="8">
    <source>
        <dbReference type="RuleBase" id="RU362002"/>
    </source>
</evidence>
<feature type="transmembrane region" description="Helical" evidence="8">
    <location>
        <begin position="40"/>
        <end position="63"/>
    </location>
</feature>
<dbReference type="GO" id="GO:0005886">
    <property type="term" value="C:plasma membrane"/>
    <property type="evidence" value="ECO:0007669"/>
    <property type="project" value="UniProtKB-SubCell"/>
</dbReference>
<dbReference type="Proteomes" id="UP000183982">
    <property type="component" value="Unassembled WGS sequence"/>
</dbReference>
<keyword evidence="7 8" id="KW-0924">Ammonia transport</keyword>
<dbReference type="EMBL" id="FQZQ01000006">
    <property type="protein sequence ID" value="SHJ24260.1"/>
    <property type="molecule type" value="Genomic_DNA"/>
</dbReference>
<evidence type="ECO:0000256" key="3">
    <source>
        <dbReference type="ARBA" id="ARBA00022448"/>
    </source>
</evidence>
<proteinExistence type="inferred from homology"/>
<keyword evidence="11" id="KW-1185">Reference proteome</keyword>
<dbReference type="PROSITE" id="PS01219">
    <property type="entry name" value="AMMONIUM_TRANSP"/>
    <property type="match status" value="1"/>
</dbReference>
<dbReference type="PANTHER" id="PTHR43029:SF10">
    <property type="entry name" value="AMMONIUM TRANSPORTER MEP2"/>
    <property type="match status" value="1"/>
</dbReference>
<feature type="transmembrane region" description="Helical" evidence="8">
    <location>
        <begin position="165"/>
        <end position="185"/>
    </location>
</feature>
<evidence type="ECO:0000313" key="11">
    <source>
        <dbReference type="Proteomes" id="UP000183982"/>
    </source>
</evidence>
<feature type="transmembrane region" description="Helical" evidence="8">
    <location>
        <begin position="258"/>
        <end position="278"/>
    </location>
</feature>
<evidence type="ECO:0000256" key="6">
    <source>
        <dbReference type="ARBA" id="ARBA00023136"/>
    </source>
</evidence>
<keyword evidence="6 8" id="KW-0472">Membrane</keyword>
<evidence type="ECO:0000256" key="4">
    <source>
        <dbReference type="ARBA" id="ARBA00022692"/>
    </source>
</evidence>
<dbReference type="AlphaFoldDB" id="A0A1M6HPX7"/>
<feature type="transmembrane region" description="Helical" evidence="8">
    <location>
        <begin position="124"/>
        <end position="145"/>
    </location>
</feature>
<feature type="transmembrane region" description="Helical" evidence="8">
    <location>
        <begin position="314"/>
        <end position="337"/>
    </location>
</feature>
<accession>A0A1M6HPX7</accession>
<evidence type="ECO:0000256" key="7">
    <source>
        <dbReference type="ARBA" id="ARBA00023177"/>
    </source>
</evidence>
<comment type="similarity">
    <text evidence="2 8">Belongs to the ammonia transporter channel (TC 1.A.11.2) family.</text>
</comment>
<dbReference type="STRING" id="1470563.SAMN05444000_106113"/>
<dbReference type="Pfam" id="PF00909">
    <property type="entry name" value="Ammonium_transp"/>
    <property type="match status" value="1"/>
</dbReference>
<feature type="transmembrane region" description="Helical" evidence="8">
    <location>
        <begin position="343"/>
        <end position="365"/>
    </location>
</feature>
<evidence type="ECO:0000313" key="10">
    <source>
        <dbReference type="EMBL" id="SHJ24260.1"/>
    </source>
</evidence>
<feature type="transmembrane region" description="Helical" evidence="8">
    <location>
        <begin position="197"/>
        <end position="215"/>
    </location>
</feature>
<dbReference type="PANTHER" id="PTHR43029">
    <property type="entry name" value="AMMONIUM TRANSPORTER MEP2"/>
    <property type="match status" value="1"/>
</dbReference>
<feature type="transmembrane region" description="Helical" evidence="8">
    <location>
        <begin position="284"/>
        <end position="302"/>
    </location>
</feature>
<feature type="transmembrane region" description="Helical" evidence="8">
    <location>
        <begin position="95"/>
        <end position="117"/>
    </location>
</feature>
<sequence length="399" mass="41979">MNGADTAWIIVATALVLFMTLPGLALFYGGLVRARNVLSVFMQCYAIACLMSILWLAFGYTIAFGDGSTGYWGGLGKSFLNGVTADSLSGTLPEVLFFAFQMTFAIITPALIVGAYVERIRFGFVMLFSGLWMLLCYAPVVHWIWGGGFLADGGIFGETGVKDFAGGIVVHETAGIAALVIAVVLGPRRHRTTPPHAPWMVMIGAAMLWVGWFGFNGGSQLAADGGAAMALTVTHISAATASLTWALWEKIKYGKASLVGLVTGTIAGLASITPASGFVGPIEALIIGAIAGVLCQEAVNVVRNTFKIDDTLDVFAVHGVGGIFGTIMIAVFALFGFDTGGTFVAQFGGLLVVGVFTLVVSYILVRVVAMFTPIRVDVETEVNGLDLSAHGERAYDMNS</sequence>
<name>A0A1M6HPX7_9RHOB</name>
<dbReference type="InterPro" id="IPR029020">
    <property type="entry name" value="Ammonium/urea_transptr"/>
</dbReference>
<protein>
    <recommendedName>
        <fullName evidence="8">Ammonium transporter</fullName>
    </recommendedName>
</protein>
<dbReference type="SUPFAM" id="SSF111352">
    <property type="entry name" value="Ammonium transporter"/>
    <property type="match status" value="1"/>
</dbReference>
<dbReference type="RefSeq" id="WP_073251251.1">
    <property type="nucleotide sequence ID" value="NZ_FQZQ01000006.1"/>
</dbReference>
<evidence type="ECO:0000256" key="5">
    <source>
        <dbReference type="ARBA" id="ARBA00022989"/>
    </source>
</evidence>
<dbReference type="Gene3D" id="1.10.3430.10">
    <property type="entry name" value="Ammonium transporter AmtB like domains"/>
    <property type="match status" value="1"/>
</dbReference>
<evidence type="ECO:0000259" key="9">
    <source>
        <dbReference type="Pfam" id="PF00909"/>
    </source>
</evidence>
<feature type="transmembrane region" description="Helical" evidence="8">
    <location>
        <begin position="227"/>
        <end position="246"/>
    </location>
</feature>
<evidence type="ECO:0000256" key="1">
    <source>
        <dbReference type="ARBA" id="ARBA00004141"/>
    </source>
</evidence>
<keyword evidence="3 8" id="KW-0813">Transport</keyword>
<dbReference type="GO" id="GO:0008519">
    <property type="term" value="F:ammonium channel activity"/>
    <property type="evidence" value="ECO:0007669"/>
    <property type="project" value="InterPro"/>
</dbReference>
<reference evidence="11" key="1">
    <citation type="submission" date="2016-11" db="EMBL/GenBank/DDBJ databases">
        <authorList>
            <person name="Varghese N."/>
            <person name="Submissions S."/>
        </authorList>
    </citation>
    <scope>NUCLEOTIDE SEQUENCE [LARGE SCALE GENOMIC DNA]</scope>
    <source>
        <strain evidence="11">DSM 100564</strain>
    </source>
</reference>
<organism evidence="10 11">
    <name type="scientific">Shimia gijangensis</name>
    <dbReference type="NCBI Taxonomy" id="1470563"/>
    <lineage>
        <taxon>Bacteria</taxon>
        <taxon>Pseudomonadati</taxon>
        <taxon>Pseudomonadota</taxon>
        <taxon>Alphaproteobacteria</taxon>
        <taxon>Rhodobacterales</taxon>
        <taxon>Roseobacteraceae</taxon>
    </lineage>
</organism>
<evidence type="ECO:0000256" key="2">
    <source>
        <dbReference type="ARBA" id="ARBA00005887"/>
    </source>
</evidence>